<feature type="transmembrane region" description="Helical" evidence="2">
    <location>
        <begin position="14"/>
        <end position="32"/>
    </location>
</feature>
<keyword evidence="2" id="KW-0812">Transmembrane</keyword>
<evidence type="ECO:0000259" key="3">
    <source>
        <dbReference type="PROSITE" id="PS51034"/>
    </source>
</evidence>
<keyword evidence="1" id="KW-0732">Signal</keyword>
<dbReference type="EMBL" id="CAJEWN010000252">
    <property type="protein sequence ID" value="CAD2175339.1"/>
    <property type="molecule type" value="Genomic_DNA"/>
</dbReference>
<proteinExistence type="predicted"/>
<feature type="domain" description="ZP" evidence="3">
    <location>
        <begin position="1"/>
        <end position="212"/>
    </location>
</feature>
<dbReference type="InterPro" id="IPR001507">
    <property type="entry name" value="ZP_dom"/>
</dbReference>
<accession>A0A6V7VKA8</accession>
<sequence>MIFIKINSFKNPSFNNYFSKLFIYFIFLFNLFEKFIGEKIKQNNENKMLGNLDVLELPVKLFPEPHCNHQVKLHSEQGPLVKVSIGETIVHIWSCSYGITENNSINNWRNINHRDRTYCMMVRNCTVSNQSRQTKSPEIGVSVVEIVDEFGCSNWPDILPQIKYHGDLKATLEVQAFALEYDNTEVNFSCQITLLLKNNGRCRRPQCLKTKN</sequence>
<protein>
    <recommendedName>
        <fullName evidence="3">ZP domain-containing protein</fullName>
    </recommendedName>
</protein>
<dbReference type="PROSITE" id="PS51034">
    <property type="entry name" value="ZP_2"/>
    <property type="match status" value="1"/>
</dbReference>
<evidence type="ECO:0000313" key="5">
    <source>
        <dbReference type="Proteomes" id="UP000580250"/>
    </source>
</evidence>
<dbReference type="AlphaFoldDB" id="A0A6V7VKA8"/>
<dbReference type="OrthoDB" id="5919011at2759"/>
<comment type="caution">
    <text evidence="4">The sequence shown here is derived from an EMBL/GenBank/DDBJ whole genome shotgun (WGS) entry which is preliminary data.</text>
</comment>
<keyword evidence="2" id="KW-1133">Transmembrane helix</keyword>
<gene>
    <name evidence="4" type="ORF">MENT_LOCUS27059</name>
</gene>
<dbReference type="InterPro" id="IPR051962">
    <property type="entry name" value="Cuticlin"/>
</dbReference>
<dbReference type="Proteomes" id="UP000580250">
    <property type="component" value="Unassembled WGS sequence"/>
</dbReference>
<dbReference type="PANTHER" id="PTHR22907:SF34">
    <property type="entry name" value="ZP DOMAIN-CONTAINING PROTEIN"/>
    <property type="match status" value="1"/>
</dbReference>
<evidence type="ECO:0000313" key="4">
    <source>
        <dbReference type="EMBL" id="CAD2175339.1"/>
    </source>
</evidence>
<reference evidence="4 5" key="1">
    <citation type="submission" date="2020-08" db="EMBL/GenBank/DDBJ databases">
        <authorList>
            <person name="Koutsovoulos G."/>
            <person name="Danchin GJ E."/>
        </authorList>
    </citation>
    <scope>NUCLEOTIDE SEQUENCE [LARGE SCALE GENOMIC DNA]</scope>
</reference>
<evidence type="ECO:0000256" key="2">
    <source>
        <dbReference type="SAM" id="Phobius"/>
    </source>
</evidence>
<dbReference type="InterPro" id="IPR057475">
    <property type="entry name" value="CUT_C"/>
</dbReference>
<dbReference type="PANTHER" id="PTHR22907">
    <property type="entry name" value="GH04558P"/>
    <property type="match status" value="1"/>
</dbReference>
<evidence type="ECO:0000256" key="1">
    <source>
        <dbReference type="ARBA" id="ARBA00022729"/>
    </source>
</evidence>
<organism evidence="4 5">
    <name type="scientific">Meloidogyne enterolobii</name>
    <name type="common">Root-knot nematode worm</name>
    <name type="synonym">Meloidogyne mayaguensis</name>
    <dbReference type="NCBI Taxonomy" id="390850"/>
    <lineage>
        <taxon>Eukaryota</taxon>
        <taxon>Metazoa</taxon>
        <taxon>Ecdysozoa</taxon>
        <taxon>Nematoda</taxon>
        <taxon>Chromadorea</taxon>
        <taxon>Rhabditida</taxon>
        <taxon>Tylenchina</taxon>
        <taxon>Tylenchomorpha</taxon>
        <taxon>Tylenchoidea</taxon>
        <taxon>Meloidogynidae</taxon>
        <taxon>Meloidogyninae</taxon>
        <taxon>Meloidogyne</taxon>
    </lineage>
</organism>
<name>A0A6V7VKA8_MELEN</name>
<keyword evidence="2" id="KW-0472">Membrane</keyword>
<dbReference type="Pfam" id="PF25301">
    <property type="entry name" value="CUT_C"/>
    <property type="match status" value="1"/>
</dbReference>